<evidence type="ECO:0000313" key="2">
    <source>
        <dbReference type="EMBL" id="KAF3077021.1"/>
    </source>
</evidence>
<accession>A0A9P4XQ48</accession>
<evidence type="ECO:0000256" key="1">
    <source>
        <dbReference type="SAM" id="MobiDB-lite"/>
    </source>
</evidence>
<keyword evidence="3" id="KW-1185">Reference proteome</keyword>
<name>A0A9P4XQ48_9HYPO</name>
<feature type="compositionally biased region" description="Low complexity" evidence="1">
    <location>
        <begin position="41"/>
        <end position="55"/>
    </location>
</feature>
<evidence type="ECO:0000313" key="3">
    <source>
        <dbReference type="Proteomes" id="UP000801864"/>
    </source>
</evidence>
<comment type="caution">
    <text evidence="2">The sequence shown here is derived from an EMBL/GenBank/DDBJ whole genome shotgun (WGS) entry which is preliminary data.</text>
</comment>
<sequence>MPYLEMKNQNSIGVNSMDAADTWSTAARSGSPPPITRVSRRAATSTSAASTTEASQSNNMRKDQNDVLQGIGSQFPAIGMSCDLVASFEADSDLLSWLYFR</sequence>
<gene>
    <name evidence="2" type="ORF">CFAM422_000689</name>
</gene>
<reference evidence="2 3" key="1">
    <citation type="submission" date="2018-06" db="EMBL/GenBank/DDBJ databases">
        <title>Genome analysis of cellulolytic fungus Trichoderma lentiforme CFAM-422.</title>
        <authorList>
            <person name="Steindorff A.S."/>
            <person name="Formighieri E.F."/>
            <person name="Midorikawa G.E.O."/>
            <person name="Tamietti M.S."/>
            <person name="Ramos E.Z."/>
            <person name="Silva A.S."/>
            <person name="Bon E.P.S."/>
            <person name="Mendes T.D."/>
            <person name="Damaso M.C.T."/>
            <person name="Favaro L.C.L."/>
        </authorList>
    </citation>
    <scope>NUCLEOTIDE SEQUENCE [LARGE SCALE GENOMIC DNA]</scope>
    <source>
        <strain evidence="2 3">CFAM-422</strain>
    </source>
</reference>
<dbReference type="EMBL" id="QLNT01000001">
    <property type="protein sequence ID" value="KAF3077021.1"/>
    <property type="molecule type" value="Genomic_DNA"/>
</dbReference>
<dbReference type="AlphaFoldDB" id="A0A9P4XQ48"/>
<organism evidence="2 3">
    <name type="scientific">Trichoderma lentiforme</name>
    <dbReference type="NCBI Taxonomy" id="1567552"/>
    <lineage>
        <taxon>Eukaryota</taxon>
        <taxon>Fungi</taxon>
        <taxon>Dikarya</taxon>
        <taxon>Ascomycota</taxon>
        <taxon>Pezizomycotina</taxon>
        <taxon>Sordariomycetes</taxon>
        <taxon>Hypocreomycetidae</taxon>
        <taxon>Hypocreales</taxon>
        <taxon>Hypocreaceae</taxon>
        <taxon>Trichoderma</taxon>
    </lineage>
</organism>
<feature type="region of interest" description="Disordered" evidence="1">
    <location>
        <begin position="23"/>
        <end position="64"/>
    </location>
</feature>
<protein>
    <submittedName>
        <fullName evidence="2">Uncharacterized protein</fullName>
    </submittedName>
</protein>
<dbReference type="Proteomes" id="UP000801864">
    <property type="component" value="Unassembled WGS sequence"/>
</dbReference>
<proteinExistence type="predicted"/>